<dbReference type="RefSeq" id="XP_060331522.1">
    <property type="nucleotide sequence ID" value="XM_060473045.1"/>
</dbReference>
<keyword evidence="1" id="KW-0175">Coiled coil</keyword>
<evidence type="ECO:0000313" key="3">
    <source>
        <dbReference type="Proteomes" id="UP001175211"/>
    </source>
</evidence>
<proteinExistence type="predicted"/>
<accession>A0AA39KG76</accession>
<sequence>MLWKTSSKRQIDQLVSRFRDLEARNKVKEARDKVEARERELDEQLRYEVANRFCRGLVEILCNKLDKLSNLLSDLASELHRPALRYAPNAFVLFTYHHHNDNTLPDIFYEFSEHVHQLNVSTLEDITPRARTILTALDTFINGPYGDDIRLLTYLWAVRAGLGNTRSLLAHSVPGFAVASEILHELIPDPEQQALVERILPSLIEEDGVNEHIKYFAY</sequence>
<name>A0AA39KG76_ARMTA</name>
<organism evidence="2 3">
    <name type="scientific">Armillaria tabescens</name>
    <name type="common">Ringless honey mushroom</name>
    <name type="synonym">Agaricus tabescens</name>
    <dbReference type="NCBI Taxonomy" id="1929756"/>
    <lineage>
        <taxon>Eukaryota</taxon>
        <taxon>Fungi</taxon>
        <taxon>Dikarya</taxon>
        <taxon>Basidiomycota</taxon>
        <taxon>Agaricomycotina</taxon>
        <taxon>Agaricomycetes</taxon>
        <taxon>Agaricomycetidae</taxon>
        <taxon>Agaricales</taxon>
        <taxon>Marasmiineae</taxon>
        <taxon>Physalacriaceae</taxon>
        <taxon>Desarmillaria</taxon>
    </lineage>
</organism>
<protein>
    <submittedName>
        <fullName evidence="2">Uncharacterized protein</fullName>
    </submittedName>
</protein>
<evidence type="ECO:0000313" key="2">
    <source>
        <dbReference type="EMBL" id="KAK0459296.1"/>
    </source>
</evidence>
<dbReference type="GeneID" id="85356593"/>
<evidence type="ECO:0000256" key="1">
    <source>
        <dbReference type="SAM" id="Coils"/>
    </source>
</evidence>
<comment type="caution">
    <text evidence="2">The sequence shown here is derived from an EMBL/GenBank/DDBJ whole genome shotgun (WGS) entry which is preliminary data.</text>
</comment>
<gene>
    <name evidence="2" type="ORF">EV420DRAFT_1539390</name>
</gene>
<reference evidence="2" key="1">
    <citation type="submission" date="2023-06" db="EMBL/GenBank/DDBJ databases">
        <authorList>
            <consortium name="Lawrence Berkeley National Laboratory"/>
            <person name="Ahrendt S."/>
            <person name="Sahu N."/>
            <person name="Indic B."/>
            <person name="Wong-Bajracharya J."/>
            <person name="Merenyi Z."/>
            <person name="Ke H.-M."/>
            <person name="Monk M."/>
            <person name="Kocsube S."/>
            <person name="Drula E."/>
            <person name="Lipzen A."/>
            <person name="Balint B."/>
            <person name="Henrissat B."/>
            <person name="Andreopoulos B."/>
            <person name="Martin F.M."/>
            <person name="Harder C.B."/>
            <person name="Rigling D."/>
            <person name="Ford K.L."/>
            <person name="Foster G.D."/>
            <person name="Pangilinan J."/>
            <person name="Papanicolaou A."/>
            <person name="Barry K."/>
            <person name="LaButti K."/>
            <person name="Viragh M."/>
            <person name="Koriabine M."/>
            <person name="Yan M."/>
            <person name="Riley R."/>
            <person name="Champramary S."/>
            <person name="Plett K.L."/>
            <person name="Tsai I.J."/>
            <person name="Slot J."/>
            <person name="Sipos G."/>
            <person name="Plett J."/>
            <person name="Nagy L.G."/>
            <person name="Grigoriev I.V."/>
        </authorList>
    </citation>
    <scope>NUCLEOTIDE SEQUENCE</scope>
    <source>
        <strain evidence="2">CCBAS 213</strain>
    </source>
</reference>
<dbReference type="AlphaFoldDB" id="A0AA39KG76"/>
<dbReference type="EMBL" id="JAUEPS010000015">
    <property type="protein sequence ID" value="KAK0459296.1"/>
    <property type="molecule type" value="Genomic_DNA"/>
</dbReference>
<dbReference type="Proteomes" id="UP001175211">
    <property type="component" value="Unassembled WGS sequence"/>
</dbReference>
<keyword evidence="3" id="KW-1185">Reference proteome</keyword>
<feature type="coiled-coil region" evidence="1">
    <location>
        <begin position="4"/>
        <end position="78"/>
    </location>
</feature>